<dbReference type="PANTHER" id="PTHR33069">
    <property type="entry name" value="CHROMOSOME 7, WHOLE GENOME SHOTGUN SEQUENCE-RELATED"/>
    <property type="match status" value="1"/>
</dbReference>
<sequence>MDSEAEPTIIAIYARFIKDPEKRTEDGYQDGFREAFDVLRLTVTYDWDIRAPQTEVEEPYALESDIPYRLREELLPQLKERLTLLSSMADPASTQNVSEAKYNEFFEFLFKLELYLEKFYGTTDKMWHDRSNKRIPKAAVMEPLSRFRRQHITDQVKHLFTITLDKLFSEPDRFLWSFCESNKAADDQAIIVKRAELENALITANEEIDDIIDWLRKPFLSVTIEDWQNSAKEIELMLLRLTSVTIVLVKQHGLSSRQLKCMRVGIPVIKLCRLLFKRFSRLNSQDFLLPNSFIDSNIESFHEFLEATNLVPLVIGRLVIASVSRSSPREISKSVAFVNFLLQKCLLILRQHWDSLTGKVDDAIQIENASQWLDAWAVQLNYAMLNIENATGQEIDRTYVPGPPDDSEASDDLEIWDDSEISDDSDVSFEPDVSLRETKEEWQLLARQLEENLNTLLEISNREEEYVVSARQLECIRAGIPLFKLCRLLFAKLTRPANKRYTFLIDSSTDTTVNQFKGLITATRALPEAMERFVDSIHSPDSPRGISRPSAILNYWLKKFSPILWKHWDFLTENDFPAIDPVSIDNASEWLDMWNSQLQCAMENVEKATGGEIDWSYRPNDPEDSEVSRGSDELNEAEEEEESDEEENEIRMFR</sequence>
<reference evidence="3" key="1">
    <citation type="submission" date="2014-03" db="EMBL/GenBank/DDBJ databases">
        <title>The Genome Sequence of Puccinia striiformis f. sp. tritici PST-78.</title>
        <authorList>
            <consortium name="The Broad Institute Genome Sequencing Platform"/>
            <person name="Cuomo C."/>
            <person name="Hulbert S."/>
            <person name="Chen X."/>
            <person name="Walker B."/>
            <person name="Young S.K."/>
            <person name="Zeng Q."/>
            <person name="Gargeya S."/>
            <person name="Fitzgerald M."/>
            <person name="Haas B."/>
            <person name="Abouelleil A."/>
            <person name="Alvarado L."/>
            <person name="Arachchi H.M."/>
            <person name="Berlin A.M."/>
            <person name="Chapman S.B."/>
            <person name="Goldberg J."/>
            <person name="Griggs A."/>
            <person name="Gujja S."/>
            <person name="Hansen M."/>
            <person name="Howarth C."/>
            <person name="Imamovic A."/>
            <person name="Larimer J."/>
            <person name="McCowan C."/>
            <person name="Montmayeur A."/>
            <person name="Murphy C."/>
            <person name="Neiman D."/>
            <person name="Pearson M."/>
            <person name="Priest M."/>
            <person name="Roberts A."/>
            <person name="Saif S."/>
            <person name="Shea T."/>
            <person name="Sisk P."/>
            <person name="Sykes S."/>
            <person name="Wortman J."/>
            <person name="Nusbaum C."/>
            <person name="Birren B."/>
        </authorList>
    </citation>
    <scope>NUCLEOTIDE SEQUENCE [LARGE SCALE GENOMIC DNA]</scope>
    <source>
        <strain evidence="3">race PST-78</strain>
    </source>
</reference>
<keyword evidence="3" id="KW-1185">Reference proteome</keyword>
<evidence type="ECO:0000313" key="2">
    <source>
        <dbReference type="EMBL" id="KNE96585.1"/>
    </source>
</evidence>
<dbReference type="PANTHER" id="PTHR33069:SF3">
    <property type="entry name" value="DYNEIN HEAVY CHAIN TAIL DOMAIN-CONTAINING PROTEIN"/>
    <property type="match status" value="1"/>
</dbReference>
<name>A0A0L0VBD2_9BASI</name>
<feature type="compositionally biased region" description="Acidic residues" evidence="1">
    <location>
        <begin position="633"/>
        <end position="648"/>
    </location>
</feature>
<comment type="caution">
    <text evidence="2">The sequence shown here is derived from an EMBL/GenBank/DDBJ whole genome shotgun (WGS) entry which is preliminary data.</text>
</comment>
<evidence type="ECO:0000256" key="1">
    <source>
        <dbReference type="SAM" id="MobiDB-lite"/>
    </source>
</evidence>
<gene>
    <name evidence="2" type="ORF">PSTG_10144</name>
</gene>
<dbReference type="EMBL" id="AJIL01000080">
    <property type="protein sequence ID" value="KNE96585.1"/>
    <property type="molecule type" value="Genomic_DNA"/>
</dbReference>
<proteinExistence type="predicted"/>
<protein>
    <submittedName>
        <fullName evidence="2">Uncharacterized protein</fullName>
    </submittedName>
</protein>
<organism evidence="2 3">
    <name type="scientific">Puccinia striiformis f. sp. tritici PST-78</name>
    <dbReference type="NCBI Taxonomy" id="1165861"/>
    <lineage>
        <taxon>Eukaryota</taxon>
        <taxon>Fungi</taxon>
        <taxon>Dikarya</taxon>
        <taxon>Basidiomycota</taxon>
        <taxon>Pucciniomycotina</taxon>
        <taxon>Pucciniomycetes</taxon>
        <taxon>Pucciniales</taxon>
        <taxon>Pucciniaceae</taxon>
        <taxon>Puccinia</taxon>
    </lineage>
</organism>
<dbReference type="AlphaFoldDB" id="A0A0L0VBD2"/>
<feature type="region of interest" description="Disordered" evidence="1">
    <location>
        <begin position="612"/>
        <end position="654"/>
    </location>
</feature>
<evidence type="ECO:0000313" key="3">
    <source>
        <dbReference type="Proteomes" id="UP000054564"/>
    </source>
</evidence>
<dbReference type="Proteomes" id="UP000054564">
    <property type="component" value="Unassembled WGS sequence"/>
</dbReference>
<accession>A0A0L0VBD2</accession>